<evidence type="ECO:0000256" key="1">
    <source>
        <dbReference type="ARBA" id="ARBA00005375"/>
    </source>
</evidence>
<organism evidence="6">
    <name type="scientific">Oikopleura dioica</name>
    <name type="common">Tunicate</name>
    <dbReference type="NCBI Taxonomy" id="34765"/>
    <lineage>
        <taxon>Eukaryota</taxon>
        <taxon>Metazoa</taxon>
        <taxon>Chordata</taxon>
        <taxon>Tunicata</taxon>
        <taxon>Appendicularia</taxon>
        <taxon>Copelata</taxon>
        <taxon>Oikopleuridae</taxon>
        <taxon>Oikopleura</taxon>
    </lineage>
</organism>
<accession>E4X576</accession>
<evidence type="ECO:0000313" key="7">
    <source>
        <dbReference type="Proteomes" id="UP000001307"/>
    </source>
</evidence>
<dbReference type="Gene3D" id="3.40.50.1240">
    <property type="entry name" value="Phosphoglycerate mutase-like"/>
    <property type="match status" value="1"/>
</dbReference>
<evidence type="ECO:0000256" key="2">
    <source>
        <dbReference type="ARBA" id="ARBA00022801"/>
    </source>
</evidence>
<dbReference type="AlphaFoldDB" id="E4X576"/>
<dbReference type="SUPFAM" id="SSF53254">
    <property type="entry name" value="Phosphoglycerate mutase-like"/>
    <property type="match status" value="1"/>
</dbReference>
<dbReference type="Proteomes" id="UP000001307">
    <property type="component" value="Unassembled WGS sequence"/>
</dbReference>
<gene>
    <name evidence="6" type="ORF">GSOID_T00002306001</name>
</gene>
<reference evidence="6" key="1">
    <citation type="journal article" date="2010" name="Science">
        <title>Plasticity of animal genome architecture unmasked by rapid evolution of a pelagic tunicate.</title>
        <authorList>
            <person name="Denoeud F."/>
            <person name="Henriet S."/>
            <person name="Mungpakdee S."/>
            <person name="Aury J.M."/>
            <person name="Da Silva C."/>
            <person name="Brinkmann H."/>
            <person name="Mikhaleva J."/>
            <person name="Olsen L.C."/>
            <person name="Jubin C."/>
            <person name="Canestro C."/>
            <person name="Bouquet J.M."/>
            <person name="Danks G."/>
            <person name="Poulain J."/>
            <person name="Campsteijn C."/>
            <person name="Adamski M."/>
            <person name="Cross I."/>
            <person name="Yadetie F."/>
            <person name="Muffato M."/>
            <person name="Louis A."/>
            <person name="Butcher S."/>
            <person name="Tsagkogeorga G."/>
            <person name="Konrad A."/>
            <person name="Singh S."/>
            <person name="Jensen M.F."/>
            <person name="Cong E.H."/>
            <person name="Eikeseth-Otteraa H."/>
            <person name="Noel B."/>
            <person name="Anthouard V."/>
            <person name="Porcel B.M."/>
            <person name="Kachouri-Lafond R."/>
            <person name="Nishino A."/>
            <person name="Ugolini M."/>
            <person name="Chourrout P."/>
            <person name="Nishida H."/>
            <person name="Aasland R."/>
            <person name="Huzurbazar S."/>
            <person name="Westhof E."/>
            <person name="Delsuc F."/>
            <person name="Lehrach H."/>
            <person name="Reinhardt R."/>
            <person name="Weissenbach J."/>
            <person name="Roy S.W."/>
            <person name="Artiguenave F."/>
            <person name="Postlethwait J.H."/>
            <person name="Manak J.R."/>
            <person name="Thompson E.M."/>
            <person name="Jaillon O."/>
            <person name="Du Pasquier L."/>
            <person name="Boudinot P."/>
            <person name="Liberles D.A."/>
            <person name="Volff J.N."/>
            <person name="Philippe H."/>
            <person name="Lenhard B."/>
            <person name="Roest Crollius H."/>
            <person name="Wincker P."/>
            <person name="Chourrout D."/>
        </authorList>
    </citation>
    <scope>NUCLEOTIDE SEQUENCE [LARGE SCALE GENOMIC DNA]</scope>
</reference>
<sequence length="459" mass="52438">MVVPGRGKRVLVVLVGFCVLSLFVVNLIDNEGLSYNYQEPLLADLNVYCNHPDSRLTGAEGRLSSKNFELVGATIFIRHGERTPMGTENLSWNECNTGSVVNQLISRYWSCLHPVAISLLRGLARDNKKCQSAQLTLNGVAQHKKLGKFFKYRYGSLFGRDTEIISTQYSRTIMSLLSFLTEFKPNWCQSEKPQFNLTATTHNYHFSKTTCDAVDLLINKAPKIDNSTWTIDLAYIKNLFENKNSNADDWDGRKNPETIADFIRAKYCPSKRLPKLCMADHGMSEQRDTCVTMADYENFFSTYNSQFSSRAHEVNYLRSRYLAAYPMLIDYVLRPTTDTRLKILSGHDIDLEAVLTTLGNIQDVHVPYASRLVIETWKRPKNPTRFYRILLNGQVLVIPHIPTAEPNTNVANLKLLQHAEFEDYMSNVQQSLFSHKDAFSPEVYSNLCSQTYTEQLLEM</sequence>
<dbReference type="InterPro" id="IPR029033">
    <property type="entry name" value="His_PPase_superfam"/>
</dbReference>
<name>E4X576_OIKDI</name>
<dbReference type="InParanoid" id="E4X576"/>
<dbReference type="GO" id="GO:0016791">
    <property type="term" value="F:phosphatase activity"/>
    <property type="evidence" value="ECO:0007669"/>
    <property type="project" value="TreeGrafter"/>
</dbReference>
<dbReference type="InterPro" id="IPR050645">
    <property type="entry name" value="Histidine_acid_phosphatase"/>
</dbReference>
<evidence type="ECO:0000256" key="5">
    <source>
        <dbReference type="ARBA" id="ARBA00041499"/>
    </source>
</evidence>
<dbReference type="EMBL" id="FN653025">
    <property type="protein sequence ID" value="CBY18445.1"/>
    <property type="molecule type" value="Genomic_DNA"/>
</dbReference>
<evidence type="ECO:0000256" key="3">
    <source>
        <dbReference type="ARBA" id="ARBA00036311"/>
    </source>
</evidence>
<evidence type="ECO:0000313" key="6">
    <source>
        <dbReference type="EMBL" id="CBY18445.1"/>
    </source>
</evidence>
<keyword evidence="7" id="KW-1185">Reference proteome</keyword>
<dbReference type="CDD" id="cd07061">
    <property type="entry name" value="HP_HAP_like"/>
    <property type="match status" value="1"/>
</dbReference>
<protein>
    <recommendedName>
        <fullName evidence="4">2-phosphoxylose phosphatase 1</fullName>
    </recommendedName>
    <alternativeName>
        <fullName evidence="5">Acid phosphatase-like protein 2</fullName>
    </alternativeName>
</protein>
<dbReference type="PANTHER" id="PTHR11567">
    <property type="entry name" value="ACID PHOSPHATASE-RELATED"/>
    <property type="match status" value="1"/>
</dbReference>
<dbReference type="OrthoDB" id="10262962at2759"/>
<keyword evidence="2" id="KW-0378">Hydrolase</keyword>
<dbReference type="Pfam" id="PF00328">
    <property type="entry name" value="His_Phos_2"/>
    <property type="match status" value="1"/>
</dbReference>
<dbReference type="PANTHER" id="PTHR11567:SF110">
    <property type="entry name" value="2-PHOSPHOXYLOSE PHOSPHATASE 1"/>
    <property type="match status" value="1"/>
</dbReference>
<dbReference type="InterPro" id="IPR000560">
    <property type="entry name" value="His_Pase_clade-2"/>
</dbReference>
<comment type="catalytic activity">
    <reaction evidence="3">
        <text>3-O-[beta-D-GlcA-(1-&gt;3)-beta-D-Gal-(1-&gt;3)-beta-D-Gal-(1-&gt;4)-beta-D-2-O-P-Xyl]-L-seryl-[protein] + H2O = 3-O-(beta-D-GlcA-(1-&gt;3)-beta-D-Gal-(1-&gt;3)-beta-D-Gal-(1-&gt;4)-beta-D-Xyl)-L-seryl-[protein] + phosphate</text>
        <dbReference type="Rhea" id="RHEA:56512"/>
        <dbReference type="Rhea" id="RHEA-COMP:12573"/>
        <dbReference type="Rhea" id="RHEA-COMP:14559"/>
        <dbReference type="ChEBI" id="CHEBI:15377"/>
        <dbReference type="ChEBI" id="CHEBI:43474"/>
        <dbReference type="ChEBI" id="CHEBI:132093"/>
        <dbReference type="ChEBI" id="CHEBI:140495"/>
    </reaction>
</comment>
<proteinExistence type="inferred from homology"/>
<comment type="similarity">
    <text evidence="1">Belongs to the histidine acid phosphatase family.</text>
</comment>
<evidence type="ECO:0000256" key="4">
    <source>
        <dbReference type="ARBA" id="ARBA00040357"/>
    </source>
</evidence>